<dbReference type="Pfam" id="PF12679">
    <property type="entry name" value="ABC2_membrane_2"/>
    <property type="match status" value="1"/>
</dbReference>
<keyword evidence="1" id="KW-1133">Transmembrane helix</keyword>
<keyword evidence="1" id="KW-0812">Transmembrane</keyword>
<dbReference type="GO" id="GO:0005886">
    <property type="term" value="C:plasma membrane"/>
    <property type="evidence" value="ECO:0007669"/>
    <property type="project" value="UniProtKB-SubCell"/>
</dbReference>
<feature type="non-terminal residue" evidence="2">
    <location>
        <position position="1"/>
    </location>
</feature>
<protein>
    <recommendedName>
        <fullName evidence="3">ABC-2 type transporter domain-containing protein</fullName>
    </recommendedName>
</protein>
<feature type="transmembrane region" description="Helical" evidence="1">
    <location>
        <begin position="31"/>
        <end position="58"/>
    </location>
</feature>
<feature type="non-terminal residue" evidence="2">
    <location>
        <position position="230"/>
    </location>
</feature>
<feature type="transmembrane region" description="Helical" evidence="1">
    <location>
        <begin position="158"/>
        <end position="182"/>
    </location>
</feature>
<feature type="transmembrane region" description="Helical" evidence="1">
    <location>
        <begin position="125"/>
        <end position="146"/>
    </location>
</feature>
<sequence>NRWILLATLLFVILTLSLVFLGSAPVGEVSAGLLSITIVSLTTLAVFIIPLISLILSYNAIVGEVERQTLILMLTLPLKRWHLILGKFFGHITLITIAITIGFCAAFILILILGNNIEINEWKAFVALFITSIFLSAVFISIGYLISVIVRKQETAAIMAVGVWLFFVLLYDMGLLSTIIFFQGKFINTEVFNFLLISNPTDAFRIFNLMGFDSVSALSGMNTVASKINL</sequence>
<dbReference type="EMBL" id="UINC01227318">
    <property type="protein sequence ID" value="SVE58143.1"/>
    <property type="molecule type" value="Genomic_DNA"/>
</dbReference>
<evidence type="ECO:0000256" key="1">
    <source>
        <dbReference type="SAM" id="Phobius"/>
    </source>
</evidence>
<dbReference type="PANTHER" id="PTHR43471:SF1">
    <property type="entry name" value="ABC TRANSPORTER PERMEASE PROTEIN NOSY-RELATED"/>
    <property type="match status" value="1"/>
</dbReference>
<organism evidence="2">
    <name type="scientific">marine metagenome</name>
    <dbReference type="NCBI Taxonomy" id="408172"/>
    <lineage>
        <taxon>unclassified sequences</taxon>
        <taxon>metagenomes</taxon>
        <taxon>ecological metagenomes</taxon>
    </lineage>
</organism>
<accession>A0A383ENV0</accession>
<dbReference type="PANTHER" id="PTHR43471">
    <property type="entry name" value="ABC TRANSPORTER PERMEASE"/>
    <property type="match status" value="1"/>
</dbReference>
<reference evidence="2" key="1">
    <citation type="submission" date="2018-05" db="EMBL/GenBank/DDBJ databases">
        <authorList>
            <person name="Lanie J.A."/>
            <person name="Ng W.-L."/>
            <person name="Kazmierczak K.M."/>
            <person name="Andrzejewski T.M."/>
            <person name="Davidsen T.M."/>
            <person name="Wayne K.J."/>
            <person name="Tettelin H."/>
            <person name="Glass J.I."/>
            <person name="Rusch D."/>
            <person name="Podicherti R."/>
            <person name="Tsui H.-C.T."/>
            <person name="Winkler M.E."/>
        </authorList>
    </citation>
    <scope>NUCLEOTIDE SEQUENCE</scope>
</reference>
<keyword evidence="1" id="KW-0472">Membrane</keyword>
<evidence type="ECO:0008006" key="3">
    <source>
        <dbReference type="Google" id="ProtNLM"/>
    </source>
</evidence>
<feature type="transmembrane region" description="Helical" evidence="1">
    <location>
        <begin position="88"/>
        <end position="113"/>
    </location>
</feature>
<evidence type="ECO:0000313" key="2">
    <source>
        <dbReference type="EMBL" id="SVE58143.1"/>
    </source>
</evidence>
<dbReference type="AlphaFoldDB" id="A0A383ENV0"/>
<name>A0A383ENV0_9ZZZZ</name>
<gene>
    <name evidence="2" type="ORF">METZ01_LOCUS510997</name>
</gene>
<proteinExistence type="predicted"/>
<dbReference type="GO" id="GO:0140359">
    <property type="term" value="F:ABC-type transporter activity"/>
    <property type="evidence" value="ECO:0007669"/>
    <property type="project" value="InterPro"/>
</dbReference>